<evidence type="ECO:0000259" key="2">
    <source>
        <dbReference type="Pfam" id="PF00561"/>
    </source>
</evidence>
<reference evidence="3 4" key="1">
    <citation type="submission" date="2022-08" db="EMBL/GenBank/DDBJ databases">
        <title>novel species in genus Aeromicrobium.</title>
        <authorList>
            <person name="Ye L."/>
        </authorList>
    </citation>
    <scope>NUCLEOTIDE SEQUENCE [LARGE SCALE GENOMIC DNA]</scope>
    <source>
        <strain evidence="4">zg-Y1379</strain>
    </source>
</reference>
<dbReference type="Gene3D" id="3.40.50.1820">
    <property type="entry name" value="alpha/beta hydrolase"/>
    <property type="match status" value="1"/>
</dbReference>
<dbReference type="PANTHER" id="PTHR43798:SF31">
    <property type="entry name" value="AB HYDROLASE SUPERFAMILY PROTEIN YCLE"/>
    <property type="match status" value="1"/>
</dbReference>
<evidence type="ECO:0000256" key="1">
    <source>
        <dbReference type="ARBA" id="ARBA00022801"/>
    </source>
</evidence>
<dbReference type="RefSeq" id="WP_232403662.1">
    <property type="nucleotide sequence ID" value="NZ_CP102173.1"/>
</dbReference>
<keyword evidence="4" id="KW-1185">Reference proteome</keyword>
<dbReference type="GO" id="GO:0016787">
    <property type="term" value="F:hydrolase activity"/>
    <property type="evidence" value="ECO:0007669"/>
    <property type="project" value="UniProtKB-KW"/>
</dbReference>
<gene>
    <name evidence="3" type="ORF">NQV15_17100</name>
</gene>
<feature type="domain" description="AB hydrolase-1" evidence="2">
    <location>
        <begin position="26"/>
        <end position="118"/>
    </location>
</feature>
<accession>A0ABY5M9B8</accession>
<sequence length="253" mass="26566">MTPPPVRHFAGGDGVRLAYREVGDGPPVLLLHGFITTGSLAWLSSGHAERLAARGHRVVMADLRGHGDSSRPHDPAAYPPDVLADDALALVEHLGLGDYDLVGYSLGARTVIRMLARGATPRRAAVGGAGYGQIIHSAGSGAMFRHVLENRGRHAWGSREWLLEGFLRKTGGDPEALLLVLDTLVDTAPEQLAAIPVPTLVIEGSQDDPDSGRQLAAALQDAVFVEVPGDHIGASGTPELGDAIAGFLDRRPG</sequence>
<dbReference type="Proteomes" id="UP001316184">
    <property type="component" value="Chromosome"/>
</dbReference>
<dbReference type="EMBL" id="CP102173">
    <property type="protein sequence ID" value="UUP13544.1"/>
    <property type="molecule type" value="Genomic_DNA"/>
</dbReference>
<dbReference type="Pfam" id="PF00561">
    <property type="entry name" value="Abhydrolase_1"/>
    <property type="match status" value="1"/>
</dbReference>
<dbReference type="InterPro" id="IPR000073">
    <property type="entry name" value="AB_hydrolase_1"/>
</dbReference>
<name>A0ABY5M9B8_9ACTN</name>
<keyword evidence="1 3" id="KW-0378">Hydrolase</keyword>
<proteinExistence type="predicted"/>
<evidence type="ECO:0000313" key="4">
    <source>
        <dbReference type="Proteomes" id="UP001316184"/>
    </source>
</evidence>
<dbReference type="SUPFAM" id="SSF53474">
    <property type="entry name" value="alpha/beta-Hydrolases"/>
    <property type="match status" value="1"/>
</dbReference>
<dbReference type="PANTHER" id="PTHR43798">
    <property type="entry name" value="MONOACYLGLYCEROL LIPASE"/>
    <property type="match status" value="1"/>
</dbReference>
<dbReference type="InterPro" id="IPR029058">
    <property type="entry name" value="AB_hydrolase_fold"/>
</dbReference>
<evidence type="ECO:0000313" key="3">
    <source>
        <dbReference type="EMBL" id="UUP13544.1"/>
    </source>
</evidence>
<protein>
    <submittedName>
        <fullName evidence="3">Alpha/beta fold hydrolase</fullName>
    </submittedName>
</protein>
<organism evidence="3 4">
    <name type="scientific">Aeromicrobium wangtongii</name>
    <dbReference type="NCBI Taxonomy" id="2969247"/>
    <lineage>
        <taxon>Bacteria</taxon>
        <taxon>Bacillati</taxon>
        <taxon>Actinomycetota</taxon>
        <taxon>Actinomycetes</taxon>
        <taxon>Propionibacteriales</taxon>
        <taxon>Nocardioidaceae</taxon>
        <taxon>Aeromicrobium</taxon>
    </lineage>
</organism>
<dbReference type="InterPro" id="IPR050266">
    <property type="entry name" value="AB_hydrolase_sf"/>
</dbReference>